<evidence type="ECO:0000256" key="2">
    <source>
        <dbReference type="SAM" id="MobiDB-lite"/>
    </source>
</evidence>
<evidence type="ECO:0000259" key="3">
    <source>
        <dbReference type="PROSITE" id="PS50937"/>
    </source>
</evidence>
<sequence>MSDSSAPFEVPVTPEVGLTVAAVARRLGVAPATLRTWDRRYGIGPSGHSAGAHRRYSVEDLMRLEIMRALVFDGCSPADAARAALEADAGLARESIEPDRGVAAPTERGRAGGGQVVPIHGGAAQARGLSRAALALDSPAVRRILKESLNTRGTVWTWDNIISPVLVGVGERFQSTGQGIELEHILSEGVVGALREVAESLVEPFGSRPIILAAAPDELHTLPLHAVAAGLAERGVATRMLGARVPLDALMSAVARSGSPAVMVWAHDRITGDYLDVHALRKMKSAPAVVLGGPGWPGTLPDGAVLSHDLTEAVTRLSNAARGFI</sequence>
<dbReference type="Pfam" id="PF02607">
    <property type="entry name" value="B12-binding_2"/>
    <property type="match status" value="1"/>
</dbReference>
<organism evidence="4">
    <name type="scientific">freshwater metagenome</name>
    <dbReference type="NCBI Taxonomy" id="449393"/>
    <lineage>
        <taxon>unclassified sequences</taxon>
        <taxon>metagenomes</taxon>
        <taxon>ecological metagenomes</taxon>
    </lineage>
</organism>
<dbReference type="Pfam" id="PF13411">
    <property type="entry name" value="MerR_1"/>
    <property type="match status" value="1"/>
</dbReference>
<dbReference type="GO" id="GO:0003700">
    <property type="term" value="F:DNA-binding transcription factor activity"/>
    <property type="evidence" value="ECO:0007669"/>
    <property type="project" value="InterPro"/>
</dbReference>
<dbReference type="SUPFAM" id="SSF46955">
    <property type="entry name" value="Putative DNA-binding domain"/>
    <property type="match status" value="1"/>
</dbReference>
<dbReference type="PANTHER" id="PTHR30204">
    <property type="entry name" value="REDOX-CYCLING DRUG-SENSING TRANSCRIPTIONAL ACTIVATOR SOXR"/>
    <property type="match status" value="1"/>
</dbReference>
<dbReference type="Gene3D" id="1.10.1660.10">
    <property type="match status" value="1"/>
</dbReference>
<dbReference type="EMBL" id="CAEZSO010000012">
    <property type="protein sequence ID" value="CAB4535627.1"/>
    <property type="molecule type" value="Genomic_DNA"/>
</dbReference>
<gene>
    <name evidence="4" type="ORF">UFOPK1446_00117</name>
</gene>
<reference evidence="4" key="1">
    <citation type="submission" date="2020-05" db="EMBL/GenBank/DDBJ databases">
        <authorList>
            <person name="Chiriac C."/>
            <person name="Salcher M."/>
            <person name="Ghai R."/>
            <person name="Kavagutti S V."/>
        </authorList>
    </citation>
    <scope>NUCLEOTIDE SEQUENCE</scope>
</reference>
<dbReference type="InterPro" id="IPR009061">
    <property type="entry name" value="DNA-bd_dom_put_sf"/>
</dbReference>
<feature type="region of interest" description="Disordered" evidence="2">
    <location>
        <begin position="96"/>
        <end position="115"/>
    </location>
</feature>
<dbReference type="InterPro" id="IPR003759">
    <property type="entry name" value="Cbl-bd_cap"/>
</dbReference>
<accession>A0A6J6BAF9</accession>
<keyword evidence="1" id="KW-0238">DNA-binding</keyword>
<dbReference type="AlphaFoldDB" id="A0A6J6BAF9"/>
<name>A0A6J6BAF9_9ZZZZ</name>
<dbReference type="InterPro" id="IPR036594">
    <property type="entry name" value="Meth_synthase_dom"/>
</dbReference>
<evidence type="ECO:0000313" key="4">
    <source>
        <dbReference type="EMBL" id="CAB4535627.1"/>
    </source>
</evidence>
<dbReference type="PANTHER" id="PTHR30204:SF97">
    <property type="entry name" value="MERR FAMILY REGULATORY PROTEIN"/>
    <property type="match status" value="1"/>
</dbReference>
<evidence type="ECO:0000256" key="1">
    <source>
        <dbReference type="ARBA" id="ARBA00023125"/>
    </source>
</evidence>
<protein>
    <submittedName>
        <fullName evidence="4">Unannotated protein</fullName>
    </submittedName>
</protein>
<dbReference type="GO" id="GO:0003677">
    <property type="term" value="F:DNA binding"/>
    <property type="evidence" value="ECO:0007669"/>
    <property type="project" value="UniProtKB-KW"/>
</dbReference>
<feature type="domain" description="HTH merR-type" evidence="3">
    <location>
        <begin position="17"/>
        <end position="86"/>
    </location>
</feature>
<dbReference type="Gene3D" id="1.10.1240.10">
    <property type="entry name" value="Methionine synthase domain"/>
    <property type="match status" value="1"/>
</dbReference>
<dbReference type="InterPro" id="IPR047057">
    <property type="entry name" value="MerR_fam"/>
</dbReference>
<dbReference type="SMART" id="SM00422">
    <property type="entry name" value="HTH_MERR"/>
    <property type="match status" value="1"/>
</dbReference>
<dbReference type="InterPro" id="IPR000551">
    <property type="entry name" value="MerR-type_HTH_dom"/>
</dbReference>
<dbReference type="Gene3D" id="3.40.50.280">
    <property type="entry name" value="Cobalamin-binding domain"/>
    <property type="match status" value="1"/>
</dbReference>
<dbReference type="PROSITE" id="PS50937">
    <property type="entry name" value="HTH_MERR_2"/>
    <property type="match status" value="1"/>
</dbReference>
<proteinExistence type="predicted"/>